<gene>
    <name evidence="2" type="ORF">K7X08_005153</name>
</gene>
<organism evidence="2 3">
    <name type="scientific">Anisodus acutangulus</name>
    <dbReference type="NCBI Taxonomy" id="402998"/>
    <lineage>
        <taxon>Eukaryota</taxon>
        <taxon>Viridiplantae</taxon>
        <taxon>Streptophyta</taxon>
        <taxon>Embryophyta</taxon>
        <taxon>Tracheophyta</taxon>
        <taxon>Spermatophyta</taxon>
        <taxon>Magnoliopsida</taxon>
        <taxon>eudicotyledons</taxon>
        <taxon>Gunneridae</taxon>
        <taxon>Pentapetalae</taxon>
        <taxon>asterids</taxon>
        <taxon>lamiids</taxon>
        <taxon>Solanales</taxon>
        <taxon>Solanaceae</taxon>
        <taxon>Solanoideae</taxon>
        <taxon>Hyoscyameae</taxon>
        <taxon>Anisodus</taxon>
    </lineage>
</organism>
<reference evidence="3" key="1">
    <citation type="journal article" date="2023" name="Proc. Natl. Acad. Sci. U.S.A.">
        <title>Genomic and structural basis for evolution of tropane alkaloid biosynthesis.</title>
        <authorList>
            <person name="Wanga Y.-J."/>
            <person name="Taina T."/>
            <person name="Yua J.-Y."/>
            <person name="Lia J."/>
            <person name="Xua B."/>
            <person name="Chenc J."/>
            <person name="D'Auriad J.C."/>
            <person name="Huanga J.-P."/>
            <person name="Huanga S.-X."/>
        </authorList>
    </citation>
    <scope>NUCLEOTIDE SEQUENCE [LARGE SCALE GENOMIC DNA]</scope>
    <source>
        <strain evidence="3">cv. KIB-2019</strain>
    </source>
</reference>
<accession>A0A9Q1RII7</accession>
<feature type="region of interest" description="Disordered" evidence="1">
    <location>
        <begin position="39"/>
        <end position="154"/>
    </location>
</feature>
<proteinExistence type="predicted"/>
<comment type="caution">
    <text evidence="2">The sequence shown here is derived from an EMBL/GenBank/DDBJ whole genome shotgun (WGS) entry which is preliminary data.</text>
</comment>
<evidence type="ECO:0000256" key="1">
    <source>
        <dbReference type="SAM" id="MobiDB-lite"/>
    </source>
</evidence>
<protein>
    <submittedName>
        <fullName evidence="2">Uncharacterized protein</fullName>
    </submittedName>
</protein>
<feature type="compositionally biased region" description="Acidic residues" evidence="1">
    <location>
        <begin position="41"/>
        <end position="55"/>
    </location>
</feature>
<evidence type="ECO:0000313" key="3">
    <source>
        <dbReference type="Proteomes" id="UP001152561"/>
    </source>
</evidence>
<keyword evidence="3" id="KW-1185">Reference proteome</keyword>
<feature type="compositionally biased region" description="Basic and acidic residues" evidence="1">
    <location>
        <begin position="86"/>
        <end position="111"/>
    </location>
</feature>
<sequence>MQRRRNKYIRDKSEIILVEVGDDSIQAIGDKVETYNAFDILESDEPADKGEEEGEVLNPEKQKEVQQGITNEDIQKYSNGNRGTLGKHDADRERKHNIDRNVMHNNDKDEASSEDAQSQGDTVDEATKNDRVKVQGSQMEIEEQEVRSQKHNWEHDQKEVIENIMHLEQIEEHNSNSL</sequence>
<dbReference type="EMBL" id="JAJAGQ010000007">
    <property type="protein sequence ID" value="KAJ8558387.1"/>
    <property type="molecule type" value="Genomic_DNA"/>
</dbReference>
<name>A0A9Q1RII7_9SOLA</name>
<dbReference type="AlphaFoldDB" id="A0A9Q1RII7"/>
<feature type="compositionally biased region" description="Polar residues" evidence="1">
    <location>
        <begin position="65"/>
        <end position="82"/>
    </location>
</feature>
<evidence type="ECO:0000313" key="2">
    <source>
        <dbReference type="EMBL" id="KAJ8558387.1"/>
    </source>
</evidence>
<feature type="compositionally biased region" description="Basic and acidic residues" evidence="1">
    <location>
        <begin position="144"/>
        <end position="154"/>
    </location>
</feature>
<dbReference type="Proteomes" id="UP001152561">
    <property type="component" value="Unassembled WGS sequence"/>
</dbReference>